<dbReference type="OrthoDB" id="9758509at2"/>
<dbReference type="RefSeq" id="WP_147714505.1">
    <property type="nucleotide sequence ID" value="NZ_VKAD01000002.1"/>
</dbReference>
<dbReference type="FunFam" id="3.30.365.10:FF:000002">
    <property type="entry name" value="Xanthine dehydrogenase oxidase"/>
    <property type="match status" value="1"/>
</dbReference>
<dbReference type="InterPro" id="IPR008274">
    <property type="entry name" value="AldOxase/xan_DH_MoCoBD1"/>
</dbReference>
<dbReference type="PANTHER" id="PTHR11908">
    <property type="entry name" value="XANTHINE DEHYDROGENASE"/>
    <property type="match status" value="1"/>
</dbReference>
<dbReference type="EMBL" id="VKAD01000002">
    <property type="protein sequence ID" value="TXR51908.1"/>
    <property type="molecule type" value="Genomic_DNA"/>
</dbReference>
<dbReference type="GO" id="GO:0030151">
    <property type="term" value="F:molybdenum ion binding"/>
    <property type="evidence" value="ECO:0007669"/>
    <property type="project" value="InterPro"/>
</dbReference>
<evidence type="ECO:0000256" key="3">
    <source>
        <dbReference type="ARBA" id="ARBA00006849"/>
    </source>
</evidence>
<comment type="cofactor">
    <cofactor evidence="2">
        <name>FAD</name>
        <dbReference type="ChEBI" id="CHEBI:57692"/>
    </cofactor>
</comment>
<dbReference type="Gene3D" id="3.30.365.10">
    <property type="entry name" value="Aldehyde oxidase/xanthine dehydrogenase, molybdopterin binding domain"/>
    <property type="match status" value="4"/>
</dbReference>
<evidence type="ECO:0000259" key="12">
    <source>
        <dbReference type="SMART" id="SM01008"/>
    </source>
</evidence>
<dbReference type="Pfam" id="PF20256">
    <property type="entry name" value="MoCoBD_2"/>
    <property type="match status" value="1"/>
</dbReference>
<keyword evidence="14" id="KW-1185">Reference proteome</keyword>
<name>A0A5C8Z3Y5_9GAMM</name>
<dbReference type="Gene3D" id="3.90.1170.50">
    <property type="entry name" value="Aldehyde oxidase/xanthine dehydrogenase, a/b hammerhead"/>
    <property type="match status" value="1"/>
</dbReference>
<evidence type="ECO:0000313" key="13">
    <source>
        <dbReference type="EMBL" id="TXR51908.1"/>
    </source>
</evidence>
<keyword evidence="9" id="KW-0411">Iron-sulfur</keyword>
<dbReference type="GO" id="GO:0051537">
    <property type="term" value="F:2 iron, 2 sulfur cluster binding"/>
    <property type="evidence" value="ECO:0007669"/>
    <property type="project" value="UniProtKB-KW"/>
</dbReference>
<dbReference type="SUPFAM" id="SSF54665">
    <property type="entry name" value="CO dehydrogenase molybdoprotein N-domain-like"/>
    <property type="match status" value="1"/>
</dbReference>
<dbReference type="PANTHER" id="PTHR11908:SF132">
    <property type="entry name" value="ALDEHYDE OXIDASE 1-RELATED"/>
    <property type="match status" value="1"/>
</dbReference>
<evidence type="ECO:0000256" key="1">
    <source>
        <dbReference type="ARBA" id="ARBA00001924"/>
    </source>
</evidence>
<dbReference type="SUPFAM" id="SSF56003">
    <property type="entry name" value="Molybdenum cofactor-binding domain"/>
    <property type="match status" value="1"/>
</dbReference>
<evidence type="ECO:0000256" key="4">
    <source>
        <dbReference type="ARBA" id="ARBA00022505"/>
    </source>
</evidence>
<dbReference type="InterPro" id="IPR046867">
    <property type="entry name" value="AldOxase/xan_DH_MoCoBD2"/>
</dbReference>
<evidence type="ECO:0000256" key="9">
    <source>
        <dbReference type="ARBA" id="ARBA00023014"/>
    </source>
</evidence>
<evidence type="ECO:0000313" key="14">
    <source>
        <dbReference type="Proteomes" id="UP000321764"/>
    </source>
</evidence>
<dbReference type="Pfam" id="PF02738">
    <property type="entry name" value="MoCoBD_1"/>
    <property type="match status" value="1"/>
</dbReference>
<evidence type="ECO:0000256" key="2">
    <source>
        <dbReference type="ARBA" id="ARBA00001974"/>
    </source>
</evidence>
<dbReference type="Pfam" id="PF01315">
    <property type="entry name" value="Ald_Xan_dh_C"/>
    <property type="match status" value="1"/>
</dbReference>
<feature type="domain" description="Aldehyde oxidase/xanthine dehydrogenase a/b hammerhead" evidence="12">
    <location>
        <begin position="30"/>
        <end position="137"/>
    </location>
</feature>
<evidence type="ECO:0000256" key="6">
    <source>
        <dbReference type="ARBA" id="ARBA00022723"/>
    </source>
</evidence>
<dbReference type="SMART" id="SM01008">
    <property type="entry name" value="Ald_Xan_dh_C"/>
    <property type="match status" value="1"/>
</dbReference>
<accession>A0A5C8Z3Y5</accession>
<dbReference type="InterPro" id="IPR037165">
    <property type="entry name" value="AldOxase/xan_DH_Mopterin-bd_sf"/>
</dbReference>
<proteinExistence type="inferred from homology"/>
<dbReference type="GO" id="GO:0004854">
    <property type="term" value="F:xanthine dehydrogenase activity"/>
    <property type="evidence" value="ECO:0007669"/>
    <property type="project" value="UniProtKB-EC"/>
</dbReference>
<dbReference type="Proteomes" id="UP000321764">
    <property type="component" value="Unassembled WGS sequence"/>
</dbReference>
<sequence>MRHFKMDAQSSGHKVVGKSLKHESAIAQVTGQAQYVDDALIAEQALHAYPAVANQTVGLIKSIDIDAVLAVEGVVTVLTAADIPGKKDIGPVFPGDVLLAEDQLQYHHQPVALVVAESFDIARKAARLIKVEVEADETKPALLDVEQAVAQQDWVRPPFTIKRGDVEQGFAQAPHRLRASMTLGGQEHFYLEGQVAYALPTDDGGVFVKSSTQHPSEVQHLVAEVLGLPFNAVTVEMRRMGGGFGGKETQAAPWAVMAALACKKTARPVKLRLARADDFKLTGKRHPFTNRYDVGFDDQGTIIAADINVTGHCGYSPDLSDAIVDRAMFHSDNAYFYENVTITGQRARLNTVSHTAYRGFGGPQGVMVAEALMDDVARRLGKDPADVRLHNLYREGRDLTPYHQPVEQFVLADMMNMLMTQANYRQRREAITEFNKQSPIIKKGLSITPVKFGISFTVQHLNQAGALVHVYTDGSIHLNHGGTEMGQGLNTKVQQIVAQVFGVSADRVGVSATRTDKVPNTSPTAASSGTDLNGMAALNAAMLIKNRMIDYMVEQLGAEKDSIEFGDNKVSYQDGEISFKALAQQAYMARVSLSANGYYATPKIHFDRNEGKGRPFFYYSHGVALAEVQVDTLTGENSLTHVDIMHDVGNSINPAIDIGQIEGAFIQGMGWLTTEDLQWNERGELASNSPATYKIPAIGDTPKHFKVNLYDSENPEHTVFKSKAVGEPPFMLASSVWCALRDAVASVADYKISPQMNAPATPEEILKAITAVKQQALNNAE</sequence>
<comment type="cofactor">
    <cofactor evidence="1">
        <name>Mo-molybdopterin</name>
        <dbReference type="ChEBI" id="CHEBI:71302"/>
    </cofactor>
</comment>
<dbReference type="InterPro" id="IPR016208">
    <property type="entry name" value="Ald_Oxase/xanthine_DH-like"/>
</dbReference>
<evidence type="ECO:0000256" key="8">
    <source>
        <dbReference type="ARBA" id="ARBA00023004"/>
    </source>
</evidence>
<keyword evidence="8" id="KW-0408">Iron</keyword>
<dbReference type="InterPro" id="IPR036856">
    <property type="entry name" value="Ald_Oxase/Xan_DH_a/b_sf"/>
</dbReference>
<evidence type="ECO:0000256" key="10">
    <source>
        <dbReference type="ARBA" id="ARBA00034078"/>
    </source>
</evidence>
<keyword evidence="6" id="KW-0479">Metal-binding</keyword>
<evidence type="ECO:0000256" key="11">
    <source>
        <dbReference type="ARBA" id="ARBA00053029"/>
    </source>
</evidence>
<organism evidence="13 14">
    <name type="scientific">Reinekea thalattae</name>
    <dbReference type="NCBI Taxonomy" id="2593301"/>
    <lineage>
        <taxon>Bacteria</taxon>
        <taxon>Pseudomonadati</taxon>
        <taxon>Pseudomonadota</taxon>
        <taxon>Gammaproteobacteria</taxon>
        <taxon>Oceanospirillales</taxon>
        <taxon>Saccharospirillaceae</taxon>
        <taxon>Reinekea</taxon>
    </lineage>
</organism>
<dbReference type="FunFam" id="3.30.365.10:FF:000001">
    <property type="entry name" value="Xanthine dehydrogenase oxidase"/>
    <property type="match status" value="1"/>
</dbReference>
<dbReference type="GO" id="GO:0005506">
    <property type="term" value="F:iron ion binding"/>
    <property type="evidence" value="ECO:0007669"/>
    <property type="project" value="InterPro"/>
</dbReference>
<protein>
    <submittedName>
        <fullName evidence="13">Xanthine dehydrogenase molybdopterin binding subunit</fullName>
        <ecNumber evidence="13">1.17.1.4</ecNumber>
    </submittedName>
</protein>
<comment type="cofactor">
    <cofactor evidence="11">
        <name>Mo-molybdopterin cytosine dinucleotide</name>
        <dbReference type="ChEBI" id="CHEBI:71308"/>
    </cofactor>
</comment>
<evidence type="ECO:0000256" key="5">
    <source>
        <dbReference type="ARBA" id="ARBA00022714"/>
    </source>
</evidence>
<dbReference type="NCBIfam" id="TIGR02965">
    <property type="entry name" value="xanthine_xdhB"/>
    <property type="match status" value="1"/>
</dbReference>
<dbReference type="AlphaFoldDB" id="A0A5C8Z3Y5"/>
<comment type="caution">
    <text evidence="13">The sequence shown here is derived from an EMBL/GenBank/DDBJ whole genome shotgun (WGS) entry which is preliminary data.</text>
</comment>
<comment type="similarity">
    <text evidence="3">Belongs to the xanthine dehydrogenase family.</text>
</comment>
<dbReference type="EC" id="1.17.1.4" evidence="13"/>
<keyword evidence="7 13" id="KW-0560">Oxidoreductase</keyword>
<keyword evidence="4" id="KW-0500">Molybdenum</keyword>
<dbReference type="InterPro" id="IPR000674">
    <property type="entry name" value="Ald_Oxase/Xan_DH_a/b"/>
</dbReference>
<reference evidence="13 14" key="1">
    <citation type="submission" date="2019-07" db="EMBL/GenBank/DDBJ databases">
        <title>Reinekea sp. strain SSH23 genome sequencing and assembly.</title>
        <authorList>
            <person name="Kim I."/>
        </authorList>
    </citation>
    <scope>NUCLEOTIDE SEQUENCE [LARGE SCALE GENOMIC DNA]</scope>
    <source>
        <strain evidence="13 14">SSH23</strain>
    </source>
</reference>
<dbReference type="InterPro" id="IPR014309">
    <property type="entry name" value="Xanthine_DH_Mopterin-bd_su"/>
</dbReference>
<gene>
    <name evidence="13" type="primary">xdhB</name>
    <name evidence="13" type="ORF">FME95_10810</name>
</gene>
<comment type="cofactor">
    <cofactor evidence="10">
        <name>[2Fe-2S] cluster</name>
        <dbReference type="ChEBI" id="CHEBI:190135"/>
    </cofactor>
</comment>
<evidence type="ECO:0000256" key="7">
    <source>
        <dbReference type="ARBA" id="ARBA00023002"/>
    </source>
</evidence>
<keyword evidence="5" id="KW-0001">2Fe-2S</keyword>